<dbReference type="EMBL" id="MU826356">
    <property type="protein sequence ID" value="KAJ7379591.1"/>
    <property type="molecule type" value="Genomic_DNA"/>
</dbReference>
<feature type="compositionally biased region" description="Low complexity" evidence="6">
    <location>
        <begin position="673"/>
        <end position="691"/>
    </location>
</feature>
<dbReference type="InterPro" id="IPR045245">
    <property type="entry name" value="Pfs2-like"/>
</dbReference>
<dbReference type="AlphaFoldDB" id="A0A9W9ZD92"/>
<dbReference type="Gene3D" id="2.130.10.10">
    <property type="entry name" value="YVTN repeat-like/Quinoprotein amine dehydrogenase"/>
    <property type="match status" value="2"/>
</dbReference>
<feature type="region of interest" description="Disordered" evidence="6">
    <location>
        <begin position="444"/>
        <end position="822"/>
    </location>
</feature>
<dbReference type="InterPro" id="IPR015943">
    <property type="entry name" value="WD40/YVTN_repeat-like_dom_sf"/>
</dbReference>
<dbReference type="SUPFAM" id="SSF50978">
    <property type="entry name" value="WD40 repeat-like"/>
    <property type="match status" value="1"/>
</dbReference>
<evidence type="ECO:0000256" key="6">
    <source>
        <dbReference type="SAM" id="MobiDB-lite"/>
    </source>
</evidence>
<evidence type="ECO:0000256" key="2">
    <source>
        <dbReference type="ARBA" id="ARBA00022574"/>
    </source>
</evidence>
<feature type="repeat" description="WD" evidence="5">
    <location>
        <begin position="126"/>
        <end position="151"/>
    </location>
</feature>
<dbReference type="SMART" id="SM00320">
    <property type="entry name" value="WD40"/>
    <property type="match status" value="7"/>
</dbReference>
<feature type="repeat" description="WD" evidence="5">
    <location>
        <begin position="202"/>
        <end position="234"/>
    </location>
</feature>
<feature type="compositionally biased region" description="Basic and acidic residues" evidence="6">
    <location>
        <begin position="720"/>
        <end position="749"/>
    </location>
</feature>
<feature type="compositionally biased region" description="Polar residues" evidence="6">
    <location>
        <begin position="19"/>
        <end position="34"/>
    </location>
</feature>
<comment type="subcellular location">
    <subcellularLocation>
        <location evidence="1">Nucleus</location>
    </subcellularLocation>
</comment>
<evidence type="ECO:0000256" key="4">
    <source>
        <dbReference type="ARBA" id="ARBA00023242"/>
    </source>
</evidence>
<dbReference type="GO" id="GO:0031124">
    <property type="term" value="P:mRNA 3'-end processing"/>
    <property type="evidence" value="ECO:0007669"/>
    <property type="project" value="InterPro"/>
</dbReference>
<keyword evidence="4" id="KW-0539">Nucleus</keyword>
<feature type="repeat" description="WD" evidence="5">
    <location>
        <begin position="161"/>
        <end position="193"/>
    </location>
</feature>
<feature type="repeat" description="WD" evidence="5">
    <location>
        <begin position="244"/>
        <end position="270"/>
    </location>
</feature>
<reference evidence="7" key="1">
    <citation type="submission" date="2023-01" db="EMBL/GenBank/DDBJ databases">
        <title>Genome assembly of the deep-sea coral Lophelia pertusa.</title>
        <authorList>
            <person name="Herrera S."/>
            <person name="Cordes E."/>
        </authorList>
    </citation>
    <scope>NUCLEOTIDE SEQUENCE</scope>
    <source>
        <strain evidence="7">USNM1676648</strain>
        <tissue evidence="7">Polyp</tissue>
    </source>
</reference>
<evidence type="ECO:0000256" key="1">
    <source>
        <dbReference type="ARBA" id="ARBA00004123"/>
    </source>
</evidence>
<gene>
    <name evidence="7" type="primary">WDR33</name>
    <name evidence="7" type="ORF">OS493_013986</name>
</gene>
<feature type="compositionally biased region" description="Polar residues" evidence="6">
    <location>
        <begin position="475"/>
        <end position="505"/>
    </location>
</feature>
<dbReference type="PANTHER" id="PTHR22836">
    <property type="entry name" value="WD40 REPEAT PROTEIN"/>
    <property type="match status" value="1"/>
</dbReference>
<dbReference type="Proteomes" id="UP001163046">
    <property type="component" value="Unassembled WGS sequence"/>
</dbReference>
<sequence length="822" mass="91305">MMFQQPHQQSQKFAPKPAPTTSTVQPAGASTSTDTQDDKGFRQPITFDGKRMRKAVMRKTVDYNSSVVKQIENRKWFKGLNKRSGMQPDDTFSSDIYPPGCLLDNPINAVTTKFVRTSTNKLRCPIFCVAWTPEGRRLVTGASSGEFTLWNGLTFNFETILQAHDSPVRAMVWSHADSWLLSSDHGGYIKYWQSNMNNVKMYEAHKEPIRGLSFSPTDHKFASCSDDGLVKIWDFYRCTEERVLRGHGADVKCVDWHPSKSLVVSGSKDSQQPIKLWDPRTGYALTTLHAHKSTVMQIKWNQNGNWLLTASRDHLLKLFDIRMMKEMQIFRGHKREATAISWHPVHESLFVSGGSDGSMMFWVVGAEKDVGNMDMAHEGMVWSLAWHPLGHILCSGSNDHSSKFWTRNRLGDRMRDKYNLNILDTEDDADGDHPGSIISQAIPGMDTALNPAEDFPDIDRYDLGEKGPSFGLGNSPANKTTPTRPRQSEPQNPGFTLPNFKNSPTIPGFGSIGEIAATVENGNSSLRPDAPPFKPGRPGERNHAGPFEPPAPQRLVQPNSFKPEKGPRPFDGPQGDQSQFAPPARSRDFEAGRPGRESWDGPRGPPGDFKQPNWREQGPNEFGHHGRDFRADDGGANFRGPPGDRFHGPDRQGGLLGSPPRPFNMDARPGILGAPPTQQPQQGPTGSQAGPTGPGGNDFPRQGSGPNNDPRQEQGSWRPHPNEHEDNRNELSPRFDMGDPHSRHPRDLSSRGFRRGGPQGQGHDSPPHRGPEDQGFSHPFINKLSSRGFKSNNQGMHENRDPRWGGPSDEPPQGRGPDEPHG</sequence>
<feature type="compositionally biased region" description="Polar residues" evidence="6">
    <location>
        <begin position="1"/>
        <end position="12"/>
    </location>
</feature>
<feature type="compositionally biased region" description="Basic and acidic residues" evidence="6">
    <location>
        <begin position="622"/>
        <end position="633"/>
    </location>
</feature>
<dbReference type="OrthoDB" id="5970714at2759"/>
<name>A0A9W9ZD92_9CNID</name>
<proteinExistence type="predicted"/>
<dbReference type="CDD" id="cd00200">
    <property type="entry name" value="WD40"/>
    <property type="match status" value="1"/>
</dbReference>
<evidence type="ECO:0000313" key="7">
    <source>
        <dbReference type="EMBL" id="KAJ7379591.1"/>
    </source>
</evidence>
<protein>
    <submittedName>
        <fullName evidence="7">WD repeat-containing protein 33</fullName>
    </submittedName>
</protein>
<feature type="region of interest" description="Disordered" evidence="6">
    <location>
        <begin position="1"/>
        <end position="44"/>
    </location>
</feature>
<dbReference type="FunFam" id="2.130.10.10:FF:000963">
    <property type="entry name" value="AGAP001362-PA-like protein"/>
    <property type="match status" value="1"/>
</dbReference>
<comment type="caution">
    <text evidence="7">The sequence shown here is derived from an EMBL/GenBank/DDBJ whole genome shotgun (WGS) entry which is preliminary data.</text>
</comment>
<keyword evidence="3" id="KW-0677">Repeat</keyword>
<dbReference type="Pfam" id="PF00400">
    <property type="entry name" value="WD40"/>
    <property type="match status" value="7"/>
</dbReference>
<feature type="repeat" description="WD" evidence="5">
    <location>
        <begin position="374"/>
        <end position="405"/>
    </location>
</feature>
<dbReference type="GO" id="GO:0005847">
    <property type="term" value="C:mRNA cleavage and polyadenylation specificity factor complex"/>
    <property type="evidence" value="ECO:0007669"/>
    <property type="project" value="TreeGrafter"/>
</dbReference>
<feature type="compositionally biased region" description="Basic and acidic residues" evidence="6">
    <location>
        <begin position="585"/>
        <end position="600"/>
    </location>
</feature>
<feature type="compositionally biased region" description="Polar residues" evidence="6">
    <location>
        <begin position="783"/>
        <end position="796"/>
    </location>
</feature>
<dbReference type="InterPro" id="IPR001680">
    <property type="entry name" value="WD40_rpt"/>
</dbReference>
<evidence type="ECO:0000256" key="3">
    <source>
        <dbReference type="ARBA" id="ARBA00022737"/>
    </source>
</evidence>
<feature type="repeat" description="WD" evidence="5">
    <location>
        <begin position="288"/>
        <end position="329"/>
    </location>
</feature>
<feature type="compositionally biased region" description="Polar residues" evidence="6">
    <location>
        <begin position="704"/>
        <end position="715"/>
    </location>
</feature>
<accession>A0A9W9ZD92</accession>
<organism evidence="7 8">
    <name type="scientific">Desmophyllum pertusum</name>
    <dbReference type="NCBI Taxonomy" id="174260"/>
    <lineage>
        <taxon>Eukaryota</taxon>
        <taxon>Metazoa</taxon>
        <taxon>Cnidaria</taxon>
        <taxon>Anthozoa</taxon>
        <taxon>Hexacorallia</taxon>
        <taxon>Scleractinia</taxon>
        <taxon>Caryophylliina</taxon>
        <taxon>Caryophylliidae</taxon>
        <taxon>Desmophyllum</taxon>
    </lineage>
</organism>
<dbReference type="PROSITE" id="PS50294">
    <property type="entry name" value="WD_REPEATS_REGION"/>
    <property type="match status" value="4"/>
</dbReference>
<feature type="repeat" description="WD" evidence="5">
    <location>
        <begin position="330"/>
        <end position="362"/>
    </location>
</feature>
<dbReference type="InterPro" id="IPR036322">
    <property type="entry name" value="WD40_repeat_dom_sf"/>
</dbReference>
<keyword evidence="8" id="KW-1185">Reference proteome</keyword>
<keyword evidence="2 5" id="KW-0853">WD repeat</keyword>
<dbReference type="PANTHER" id="PTHR22836:SF0">
    <property type="entry name" value="PRE-MRNA 3' END PROCESSING PROTEIN WDR33"/>
    <property type="match status" value="1"/>
</dbReference>
<dbReference type="PROSITE" id="PS50082">
    <property type="entry name" value="WD_REPEATS_2"/>
    <property type="match status" value="7"/>
</dbReference>
<dbReference type="FunFam" id="2.130.10.10:FF:000237">
    <property type="entry name" value="Flowering time control protein FY"/>
    <property type="match status" value="1"/>
</dbReference>
<evidence type="ECO:0000256" key="5">
    <source>
        <dbReference type="PROSITE-ProRule" id="PRU00221"/>
    </source>
</evidence>
<evidence type="ECO:0000313" key="8">
    <source>
        <dbReference type="Proteomes" id="UP001163046"/>
    </source>
</evidence>